<sequence length="133" mass="14741">MELGAQFETLAAELSAAQHAASESISYSDQWSCAKIHMRAGVDARAERDAGTRQIEAILARLDPIERAIMQTQACTISGLGVKARHAAYVMSQYWEAPIDQIDWETRAVRLLIEAVCDVARTPLPLRNERSND</sequence>
<dbReference type="AlphaFoldDB" id="A0A1B1URJ1"/>
<gene>
    <name evidence="1" type="ORF">LMTR13_09775</name>
</gene>
<dbReference type="KEGG" id="bic:LMTR13_09775"/>
<evidence type="ECO:0000313" key="2">
    <source>
        <dbReference type="Proteomes" id="UP000092839"/>
    </source>
</evidence>
<dbReference type="Proteomes" id="UP000092839">
    <property type="component" value="Chromosome"/>
</dbReference>
<proteinExistence type="predicted"/>
<accession>A0A1B1URJ1</accession>
<organism evidence="1 2">
    <name type="scientific">Bradyrhizobium icense</name>
    <dbReference type="NCBI Taxonomy" id="1274631"/>
    <lineage>
        <taxon>Bacteria</taxon>
        <taxon>Pseudomonadati</taxon>
        <taxon>Pseudomonadota</taxon>
        <taxon>Alphaproteobacteria</taxon>
        <taxon>Hyphomicrobiales</taxon>
        <taxon>Nitrobacteraceae</taxon>
        <taxon>Bradyrhizobium</taxon>
    </lineage>
</organism>
<protein>
    <submittedName>
        <fullName evidence="1">Uncharacterized protein</fullName>
    </submittedName>
</protein>
<keyword evidence="2" id="KW-1185">Reference proteome</keyword>
<evidence type="ECO:0000313" key="1">
    <source>
        <dbReference type="EMBL" id="ANW05440.1"/>
    </source>
</evidence>
<name>A0A1B1URJ1_9BRAD</name>
<dbReference type="EMBL" id="CP016428">
    <property type="protein sequence ID" value="ANW05440.1"/>
    <property type="molecule type" value="Genomic_DNA"/>
</dbReference>
<reference evidence="1 2" key="1">
    <citation type="submission" date="2016-07" db="EMBL/GenBank/DDBJ databases">
        <title>Complete genome sequence of Bradyrhizobium icense LMTR 13T, a potential inoculant strain isolated from lima bean (Phaseolus lunatus) in Peru.</title>
        <authorList>
            <person name="Ormeno-Orrillo E."/>
            <person name="Duran D."/>
            <person name="Rogel M.A."/>
            <person name="Rey L."/>
            <person name="Imperial J."/>
            <person name="Ruiz-Argueso T."/>
            <person name="Martinez-Romero E."/>
        </authorList>
    </citation>
    <scope>NUCLEOTIDE SEQUENCE [LARGE SCALE GENOMIC DNA]</scope>
    <source>
        <strain evidence="1 2">LMTR 13</strain>
    </source>
</reference>